<dbReference type="GO" id="GO:0003700">
    <property type="term" value="F:DNA-binding transcription factor activity"/>
    <property type="evidence" value="ECO:0007669"/>
    <property type="project" value="InterPro"/>
</dbReference>
<keyword evidence="3" id="KW-0805">Transcription regulation</keyword>
<evidence type="ECO:0000256" key="6">
    <source>
        <dbReference type="ARBA" id="ARBA00023242"/>
    </source>
</evidence>
<dbReference type="InterPro" id="IPR039142">
    <property type="entry name" value="NRF1/Ewg"/>
</dbReference>
<dbReference type="GeneID" id="113502153"/>
<evidence type="ECO:0000256" key="3">
    <source>
        <dbReference type="ARBA" id="ARBA00023015"/>
    </source>
</evidence>
<dbReference type="RefSeq" id="XP_026739364.1">
    <property type="nucleotide sequence ID" value="XM_026883563.1"/>
</dbReference>
<dbReference type="Proteomes" id="UP000322000">
    <property type="component" value="Chromosome 16"/>
</dbReference>
<dbReference type="AlphaFoldDB" id="A0A7E5WF93"/>
<evidence type="ECO:0000256" key="4">
    <source>
        <dbReference type="ARBA" id="ARBA00023125"/>
    </source>
</evidence>
<keyword evidence="5" id="KW-0804">Transcription</keyword>
<evidence type="ECO:0000313" key="9">
    <source>
        <dbReference type="Proteomes" id="UP000322000"/>
    </source>
</evidence>
<dbReference type="InterPro" id="IPR019525">
    <property type="entry name" value="Nrf1_NLS/DNA-bd_dimer"/>
</dbReference>
<reference evidence="10" key="1">
    <citation type="submission" date="2025-08" db="UniProtKB">
        <authorList>
            <consortium name="RefSeq"/>
        </authorList>
    </citation>
    <scope>IDENTIFICATION</scope>
</reference>
<keyword evidence="4 10" id="KW-0238">DNA-binding</keyword>
<evidence type="ECO:0000313" key="10">
    <source>
        <dbReference type="RefSeq" id="XP_026739364.1"/>
    </source>
</evidence>
<evidence type="ECO:0000256" key="5">
    <source>
        <dbReference type="ARBA" id="ARBA00023163"/>
    </source>
</evidence>
<gene>
    <name evidence="10" type="primary">LOC113502153</name>
</gene>
<comment type="similarity">
    <text evidence="2">Belongs to the NRF1/Ewg family.</text>
</comment>
<evidence type="ECO:0000256" key="7">
    <source>
        <dbReference type="SAM" id="MobiDB-lite"/>
    </source>
</evidence>
<dbReference type="CTD" id="30975"/>
<name>A0A7E5WF93_TRINI</name>
<feature type="region of interest" description="Disordered" evidence="7">
    <location>
        <begin position="38"/>
        <end position="60"/>
    </location>
</feature>
<proteinExistence type="inferred from homology"/>
<evidence type="ECO:0000259" key="8">
    <source>
        <dbReference type="Pfam" id="PF10491"/>
    </source>
</evidence>
<dbReference type="GO" id="GO:0003677">
    <property type="term" value="F:DNA binding"/>
    <property type="evidence" value="ECO:0007669"/>
    <property type="project" value="UniProtKB-KW"/>
</dbReference>
<feature type="region of interest" description="Disordered" evidence="7">
    <location>
        <begin position="97"/>
        <end position="117"/>
    </location>
</feature>
<protein>
    <submittedName>
        <fullName evidence="10">DNA-binding protein P3A2 isoform X7</fullName>
    </submittedName>
</protein>
<comment type="subcellular location">
    <subcellularLocation>
        <location evidence="1">Nucleus</location>
    </subcellularLocation>
</comment>
<keyword evidence="9" id="KW-1185">Reference proteome</keyword>
<accession>A0A7E5WF93</accession>
<dbReference type="GO" id="GO:0005634">
    <property type="term" value="C:nucleus"/>
    <property type="evidence" value="ECO:0007669"/>
    <property type="project" value="UniProtKB-SubCell"/>
</dbReference>
<feature type="domain" description="Nuclear respiratory factor 1 NLS/DNA-binding dimerisation" evidence="8">
    <location>
        <begin position="84"/>
        <end position="302"/>
    </location>
</feature>
<dbReference type="GO" id="GO:0006357">
    <property type="term" value="P:regulation of transcription by RNA polymerase II"/>
    <property type="evidence" value="ECO:0007669"/>
    <property type="project" value="InterPro"/>
</dbReference>
<evidence type="ECO:0000256" key="2">
    <source>
        <dbReference type="ARBA" id="ARBA00005713"/>
    </source>
</evidence>
<organism evidence="9 10">
    <name type="scientific">Trichoplusia ni</name>
    <name type="common">Cabbage looper</name>
    <dbReference type="NCBI Taxonomy" id="7111"/>
    <lineage>
        <taxon>Eukaryota</taxon>
        <taxon>Metazoa</taxon>
        <taxon>Ecdysozoa</taxon>
        <taxon>Arthropoda</taxon>
        <taxon>Hexapoda</taxon>
        <taxon>Insecta</taxon>
        <taxon>Pterygota</taxon>
        <taxon>Neoptera</taxon>
        <taxon>Endopterygota</taxon>
        <taxon>Lepidoptera</taxon>
        <taxon>Glossata</taxon>
        <taxon>Ditrysia</taxon>
        <taxon>Noctuoidea</taxon>
        <taxon>Noctuidae</taxon>
        <taxon>Plusiinae</taxon>
        <taxon>Trichoplusia</taxon>
    </lineage>
</organism>
<evidence type="ECO:0000256" key="1">
    <source>
        <dbReference type="ARBA" id="ARBA00004123"/>
    </source>
</evidence>
<dbReference type="Pfam" id="PF10491">
    <property type="entry name" value="Nrf1_DNA-bind"/>
    <property type="match status" value="1"/>
</dbReference>
<dbReference type="PANTHER" id="PTHR20338">
    <property type="entry name" value="NUCLEAR RESPIRATORY FACTOR 1"/>
    <property type="match status" value="1"/>
</dbReference>
<sequence length="500" mass="53455">MVLELSGQEDADTDYCIMNSAVSTESMDMAEEDMSQVDGCGLSGASDEDDECASSPAGSNYDDSADIIKNAMSDEVTKQLAAAGPVGMAAAAAIASSKKRKRPHSFETNPSVRKRHQNRLLRKLRQTIEEFATRVGQQAVVLVATPGKPNTSYRVFGAKPLEDVVRNLRCMIMEELENALAQQFGLGGGPQAPAPPQEDPSLFELPPLIIDGIPTPVEKMTQAQLRAFIPLMLKYSMVRGKPGWGRESTRPPWWPKDLPWANVRMDARTEDEKQKMSWTHALRQIVINCYKYHGREDLLPAFTDDDDKGPVTQTMSQYAPAVLQTITNPDGTVSLIQVDPSNPIITLPDGTTAQVIHSSEGGGSVVQALDSEGGAVAVDLNAVAEATLNHDGQIILTGEDGHGYPVSVSGVITVPVSASVYQSMVAQMQAQDQAVCVAPLVQVEQNGETLEAISMGGGVAQVMLQGGGEAQVLQVLSLKDASVLTKAMVKAERDAVAADS</sequence>
<keyword evidence="6" id="KW-0539">Nucleus</keyword>